<feature type="domain" description="Methyltransferase" evidence="3">
    <location>
        <begin position="57"/>
        <end position="147"/>
    </location>
</feature>
<evidence type="ECO:0000313" key="5">
    <source>
        <dbReference type="Proteomes" id="UP000004367"/>
    </source>
</evidence>
<protein>
    <recommendedName>
        <fullName evidence="3">Methyltransferase domain-containing protein</fullName>
    </recommendedName>
</protein>
<dbReference type="GO" id="GO:0032259">
    <property type="term" value="P:methylation"/>
    <property type="evidence" value="ECO:0007669"/>
    <property type="project" value="UniProtKB-KW"/>
</dbReference>
<evidence type="ECO:0000256" key="1">
    <source>
        <dbReference type="ARBA" id="ARBA00022603"/>
    </source>
</evidence>
<name>H5UPB3_9MICO</name>
<keyword evidence="1" id="KW-0489">Methyltransferase</keyword>
<dbReference type="SUPFAM" id="SSF53335">
    <property type="entry name" value="S-adenosyl-L-methionine-dependent methyltransferases"/>
    <property type="match status" value="1"/>
</dbReference>
<dbReference type="eggNOG" id="COG2226">
    <property type="taxonomic scope" value="Bacteria"/>
</dbReference>
<gene>
    <name evidence="4" type="ORF">MOPEL_021_00060</name>
</gene>
<sequence>MSADDGLLARTAASYDAVADRYVELFLEQGMADVRTQPWLRAALDAFATSVAGLGPVLDVGCGPGQVTAYLHERGLDASGIDLSPRMVTHARRLHPRCRYDVGSATDLRVESASLGGILGWWSLFNLPRAVLPAVVASFRDALAPGGRVLVATHAGEDDVHRTEAYGGIPVDWTTHRWTADALGAVMTDAGLLVEADLRLAPGEDHGPAVVLMARRP</sequence>
<proteinExistence type="predicted"/>
<dbReference type="RefSeq" id="WP_009481469.1">
    <property type="nucleotide sequence ID" value="NZ_BAFE01000020.1"/>
</dbReference>
<dbReference type="STRING" id="1089455.MOPEL_021_00060"/>
<dbReference type="Gene3D" id="3.40.50.150">
    <property type="entry name" value="Vaccinia Virus protein VP39"/>
    <property type="match status" value="1"/>
</dbReference>
<dbReference type="GO" id="GO:0008168">
    <property type="term" value="F:methyltransferase activity"/>
    <property type="evidence" value="ECO:0007669"/>
    <property type="project" value="UniProtKB-KW"/>
</dbReference>
<dbReference type="Proteomes" id="UP000004367">
    <property type="component" value="Unassembled WGS sequence"/>
</dbReference>
<dbReference type="EMBL" id="BAFE01000020">
    <property type="protein sequence ID" value="GAB47571.1"/>
    <property type="molecule type" value="Genomic_DNA"/>
</dbReference>
<dbReference type="PANTHER" id="PTHR43861:SF1">
    <property type="entry name" value="TRANS-ACONITATE 2-METHYLTRANSFERASE"/>
    <property type="match status" value="1"/>
</dbReference>
<keyword evidence="2" id="KW-0808">Transferase</keyword>
<dbReference type="PANTHER" id="PTHR43861">
    <property type="entry name" value="TRANS-ACONITATE 2-METHYLTRANSFERASE-RELATED"/>
    <property type="match status" value="1"/>
</dbReference>
<dbReference type="Pfam" id="PF13649">
    <property type="entry name" value="Methyltransf_25"/>
    <property type="match status" value="1"/>
</dbReference>
<dbReference type="InterPro" id="IPR029063">
    <property type="entry name" value="SAM-dependent_MTases_sf"/>
</dbReference>
<organism evidence="4 5">
    <name type="scientific">Mobilicoccus pelagius NBRC 104925</name>
    <dbReference type="NCBI Taxonomy" id="1089455"/>
    <lineage>
        <taxon>Bacteria</taxon>
        <taxon>Bacillati</taxon>
        <taxon>Actinomycetota</taxon>
        <taxon>Actinomycetes</taxon>
        <taxon>Micrococcales</taxon>
        <taxon>Dermatophilaceae</taxon>
        <taxon>Mobilicoccus</taxon>
    </lineage>
</organism>
<reference evidence="4 5" key="1">
    <citation type="submission" date="2012-02" db="EMBL/GenBank/DDBJ databases">
        <title>Whole genome shotgun sequence of Mobilicoccus pelagius NBRC 104925.</title>
        <authorList>
            <person name="Yoshida Y."/>
            <person name="Hosoyama A."/>
            <person name="Tsuchikane K."/>
            <person name="Katsumata H."/>
            <person name="Yamazaki S."/>
            <person name="Fujita N."/>
        </authorList>
    </citation>
    <scope>NUCLEOTIDE SEQUENCE [LARGE SCALE GENOMIC DNA]</scope>
    <source>
        <strain evidence="4 5">NBRC 104925</strain>
    </source>
</reference>
<evidence type="ECO:0000313" key="4">
    <source>
        <dbReference type="EMBL" id="GAB47571.1"/>
    </source>
</evidence>
<evidence type="ECO:0000256" key="2">
    <source>
        <dbReference type="ARBA" id="ARBA00022679"/>
    </source>
</evidence>
<dbReference type="InterPro" id="IPR041698">
    <property type="entry name" value="Methyltransf_25"/>
</dbReference>
<keyword evidence="5" id="KW-1185">Reference proteome</keyword>
<accession>H5UPB3</accession>
<dbReference type="AlphaFoldDB" id="H5UPB3"/>
<dbReference type="CDD" id="cd02440">
    <property type="entry name" value="AdoMet_MTases"/>
    <property type="match status" value="1"/>
</dbReference>
<comment type="caution">
    <text evidence="4">The sequence shown here is derived from an EMBL/GenBank/DDBJ whole genome shotgun (WGS) entry which is preliminary data.</text>
</comment>
<evidence type="ECO:0000259" key="3">
    <source>
        <dbReference type="Pfam" id="PF13649"/>
    </source>
</evidence>